<gene>
    <name evidence="1" type="ORF">CKJ66_17515</name>
</gene>
<dbReference type="RefSeq" id="WP_019732869.1">
    <property type="nucleotide sequence ID" value="NZ_JAAILH010000004.1"/>
</dbReference>
<dbReference type="Gene3D" id="3.40.50.720">
    <property type="entry name" value="NAD(P)-binding Rossmann-like Domain"/>
    <property type="match status" value="2"/>
</dbReference>
<dbReference type="GeneID" id="301974131"/>
<dbReference type="AlphaFoldDB" id="A0A2A2ZGK2"/>
<accession>A0A2A2ZGK2</accession>
<dbReference type="Pfam" id="PF13561">
    <property type="entry name" value="adh_short_C2"/>
    <property type="match status" value="1"/>
</dbReference>
<evidence type="ECO:0000313" key="1">
    <source>
        <dbReference type="EMBL" id="PBA25523.1"/>
    </source>
</evidence>
<dbReference type="InterPro" id="IPR002347">
    <property type="entry name" value="SDR_fam"/>
</dbReference>
<name>A0A2A2ZGK2_MYCAV</name>
<organism evidence="1 2">
    <name type="scientific">Mycobacterium avium</name>
    <dbReference type="NCBI Taxonomy" id="1764"/>
    <lineage>
        <taxon>Bacteria</taxon>
        <taxon>Bacillati</taxon>
        <taxon>Actinomycetota</taxon>
        <taxon>Actinomycetes</taxon>
        <taxon>Mycobacteriales</taxon>
        <taxon>Mycobacteriaceae</taxon>
        <taxon>Mycobacterium</taxon>
        <taxon>Mycobacterium avium complex (MAC)</taxon>
    </lineage>
</organism>
<comment type="caution">
    <text evidence="1">The sequence shown here is derived from an EMBL/GenBank/DDBJ whole genome shotgun (WGS) entry which is preliminary data.</text>
</comment>
<dbReference type="EMBL" id="NSFD01000042">
    <property type="protein sequence ID" value="PBA25523.1"/>
    <property type="molecule type" value="Genomic_DNA"/>
</dbReference>
<protein>
    <submittedName>
        <fullName evidence="1">Uncharacterized protein</fullName>
    </submittedName>
</protein>
<dbReference type="PANTHER" id="PTHR42820">
    <property type="entry name" value="SHORT-CHAIN DEHYDROGENASE REDUCTASE"/>
    <property type="match status" value="1"/>
</dbReference>
<evidence type="ECO:0000313" key="2">
    <source>
        <dbReference type="Proteomes" id="UP000217768"/>
    </source>
</evidence>
<sequence>MGLLDDKVAFVTGAARGQGRSHAVRLAREGVSVIAVDICDEVSPDNAYPPATEADLKETVLPPYAVAEPDDISDAVLWLASDLARTVTGTQLTVDMGATKV</sequence>
<reference evidence="1 2" key="1">
    <citation type="submission" date="2017-08" db="EMBL/GenBank/DDBJ databases">
        <title>Phylogenetic analysis of Mycobacterium avium complex whole genomes.</title>
        <authorList>
            <person name="Caverly L.J."/>
            <person name="Spilker T."/>
            <person name="Lipuma J."/>
        </authorList>
    </citation>
    <scope>NUCLEOTIDE SEQUENCE [LARGE SCALE GENOMIC DNA]</scope>
    <source>
        <strain evidence="1 2">FLAC0165</strain>
    </source>
</reference>
<dbReference type="InterPro" id="IPR036291">
    <property type="entry name" value="NAD(P)-bd_dom_sf"/>
</dbReference>
<dbReference type="PANTHER" id="PTHR42820:SF1">
    <property type="entry name" value="SHORT-CHAIN DEHYDROGENASE_REDUCTASE FAMILY PROTEIN"/>
    <property type="match status" value="1"/>
</dbReference>
<dbReference type="SUPFAM" id="SSF51735">
    <property type="entry name" value="NAD(P)-binding Rossmann-fold domains"/>
    <property type="match status" value="2"/>
</dbReference>
<dbReference type="Proteomes" id="UP000217768">
    <property type="component" value="Unassembled WGS sequence"/>
</dbReference>
<proteinExistence type="predicted"/>